<sequence length="50" mass="5490">MMGSKGRSLYGTFPILSLLILKLPTFGGHFLPTIFLVYLPLLVPDIGLLD</sequence>
<gene>
    <name evidence="2" type="ORF">P872_19865</name>
</gene>
<protein>
    <submittedName>
        <fullName evidence="2">Uncharacterized protein</fullName>
    </submittedName>
</protein>
<evidence type="ECO:0000256" key="1">
    <source>
        <dbReference type="SAM" id="Phobius"/>
    </source>
</evidence>
<dbReference type="EMBL" id="AWXR01000045">
    <property type="protein sequence ID" value="ERM81614.1"/>
    <property type="molecule type" value="Genomic_DNA"/>
</dbReference>
<evidence type="ECO:0000313" key="2">
    <source>
        <dbReference type="EMBL" id="ERM81614.1"/>
    </source>
</evidence>
<keyword evidence="1" id="KW-0812">Transmembrane</keyword>
<evidence type="ECO:0000313" key="3">
    <source>
        <dbReference type="Proteomes" id="UP000016843"/>
    </source>
</evidence>
<reference evidence="2 3" key="1">
    <citation type="journal article" date="2013" name="Genome Announc.">
        <title>Draft Genome Sequence of the Psychrophilic and Alkaliphilic Rhodonellum psychrophilum Strain GCM71T.</title>
        <authorList>
            <person name="Hauptmann A.L."/>
            <person name="Glaring M.A."/>
            <person name="Hallin P.F."/>
            <person name="Prieme A."/>
            <person name="Stougaard P."/>
        </authorList>
    </citation>
    <scope>NUCLEOTIDE SEQUENCE [LARGE SCALE GENOMIC DNA]</scope>
    <source>
        <strain evidence="2 3">GCM71</strain>
    </source>
</reference>
<name>U5BVM9_9BACT</name>
<proteinExistence type="predicted"/>
<dbReference type="AlphaFoldDB" id="U5BVM9"/>
<comment type="caution">
    <text evidence="2">The sequence shown here is derived from an EMBL/GenBank/DDBJ whole genome shotgun (WGS) entry which is preliminary data.</text>
</comment>
<keyword evidence="3" id="KW-1185">Reference proteome</keyword>
<keyword evidence="1" id="KW-0472">Membrane</keyword>
<organism evidence="2 3">
    <name type="scientific">Rhodonellum psychrophilum GCM71 = DSM 17998</name>
    <dbReference type="NCBI Taxonomy" id="1123057"/>
    <lineage>
        <taxon>Bacteria</taxon>
        <taxon>Pseudomonadati</taxon>
        <taxon>Bacteroidota</taxon>
        <taxon>Cytophagia</taxon>
        <taxon>Cytophagales</taxon>
        <taxon>Cytophagaceae</taxon>
        <taxon>Rhodonellum</taxon>
    </lineage>
</organism>
<dbReference type="Proteomes" id="UP000016843">
    <property type="component" value="Unassembled WGS sequence"/>
</dbReference>
<feature type="transmembrane region" description="Helical" evidence="1">
    <location>
        <begin position="12"/>
        <end position="39"/>
    </location>
</feature>
<accession>U5BVM9</accession>
<keyword evidence="1" id="KW-1133">Transmembrane helix</keyword>